<keyword evidence="1" id="KW-0732">Signal</keyword>
<accession>A0ABS8VG57</accession>
<dbReference type="EMBL" id="JACEIK010004345">
    <property type="protein sequence ID" value="MCD9645143.1"/>
    <property type="molecule type" value="Genomic_DNA"/>
</dbReference>
<comment type="caution">
    <text evidence="2">The sequence shown here is derived from an EMBL/GenBank/DDBJ whole genome shotgun (WGS) entry which is preliminary data.</text>
</comment>
<evidence type="ECO:0000313" key="3">
    <source>
        <dbReference type="Proteomes" id="UP000823775"/>
    </source>
</evidence>
<dbReference type="Proteomes" id="UP000823775">
    <property type="component" value="Unassembled WGS sequence"/>
</dbReference>
<reference evidence="2 3" key="1">
    <citation type="journal article" date="2021" name="BMC Genomics">
        <title>Datura genome reveals duplications of psychoactive alkaloid biosynthetic genes and high mutation rate following tissue culture.</title>
        <authorList>
            <person name="Rajewski A."/>
            <person name="Carter-House D."/>
            <person name="Stajich J."/>
            <person name="Litt A."/>
        </authorList>
    </citation>
    <scope>NUCLEOTIDE SEQUENCE [LARGE SCALE GENOMIC DNA]</scope>
    <source>
        <strain evidence="2">AR-01</strain>
    </source>
</reference>
<feature type="signal peptide" evidence="1">
    <location>
        <begin position="1"/>
        <end position="27"/>
    </location>
</feature>
<evidence type="ECO:0000313" key="2">
    <source>
        <dbReference type="EMBL" id="MCD9645143.1"/>
    </source>
</evidence>
<organism evidence="2 3">
    <name type="scientific">Datura stramonium</name>
    <name type="common">Jimsonweed</name>
    <name type="synonym">Common thornapple</name>
    <dbReference type="NCBI Taxonomy" id="4076"/>
    <lineage>
        <taxon>Eukaryota</taxon>
        <taxon>Viridiplantae</taxon>
        <taxon>Streptophyta</taxon>
        <taxon>Embryophyta</taxon>
        <taxon>Tracheophyta</taxon>
        <taxon>Spermatophyta</taxon>
        <taxon>Magnoliopsida</taxon>
        <taxon>eudicotyledons</taxon>
        <taxon>Gunneridae</taxon>
        <taxon>Pentapetalae</taxon>
        <taxon>asterids</taxon>
        <taxon>lamiids</taxon>
        <taxon>Solanales</taxon>
        <taxon>Solanaceae</taxon>
        <taxon>Solanoideae</taxon>
        <taxon>Datureae</taxon>
        <taxon>Datura</taxon>
    </lineage>
</organism>
<protein>
    <submittedName>
        <fullName evidence="2">Uncharacterized protein</fullName>
    </submittedName>
</protein>
<keyword evidence="3" id="KW-1185">Reference proteome</keyword>
<sequence>MFQKHKHQVRLLKKLRMTLLGLQGVLSDAENKQASNPFEKLEDTLDTLEVLENQIDRLGLTELFDSGKQETRRPSTSLVEKSGIFGRQKEIEELIGGLLSKDANGKNCLLLEGGHGQDNSC</sequence>
<name>A0ABS8VG57_DATST</name>
<proteinExistence type="predicted"/>
<gene>
    <name evidence="2" type="ORF">HAX54_033847</name>
</gene>
<feature type="chain" id="PRO_5047449557" evidence="1">
    <location>
        <begin position="28"/>
        <end position="121"/>
    </location>
</feature>
<evidence type="ECO:0000256" key="1">
    <source>
        <dbReference type="SAM" id="SignalP"/>
    </source>
</evidence>